<dbReference type="InterPro" id="IPR041588">
    <property type="entry name" value="Integrase_H2C2"/>
</dbReference>
<dbReference type="SUPFAM" id="SSF53098">
    <property type="entry name" value="Ribonuclease H-like"/>
    <property type="match status" value="1"/>
</dbReference>
<dbReference type="GO" id="GO:0042575">
    <property type="term" value="C:DNA polymerase complex"/>
    <property type="evidence" value="ECO:0007669"/>
    <property type="project" value="UniProtKB-ARBA"/>
</dbReference>
<protein>
    <recommendedName>
        <fullName evidence="2">Integrase catalytic domain-containing protein</fullName>
    </recommendedName>
</protein>
<dbReference type="GO" id="GO:0003676">
    <property type="term" value="F:nucleic acid binding"/>
    <property type="evidence" value="ECO:0007669"/>
    <property type="project" value="InterPro"/>
</dbReference>
<sequence length="1781" mass="204344">MLKNCSKADLKVIATELGLAFDKKATIVQLIDLIQKSNYYKKDIEFVEGLVNSTIKERKHLEEIALEKAKAEQGQMNLEQIKLERVKAELELARLRSESNSENKNENSGENDKKESIESLDSLIKSIRTLTVKLPNRPEGFTYFFSSLERAFISKNVPEKFKAEILLNLLGEKASNVITYIKDDELGDYSKVKAIVLREFEPTPQVSLENFRKTQRQTNETYMQFASRLTTNWDYYLKLRNVSDFESLKKLVVSDKICQTLDKEVMCFISVRQNNSWFQPIELAKEIDLYYTSKGKPVINDSRPSNKNSYPKHVSKVFLTDVKDSKCILSCDEIHPLYKCPIYKNMSVSERVEFVKSNSLCFNCLEKGNHRANNCRSKFLCGICKKKHHVSLHYPRQPKTNKETISQNMSNQSKSIHSALNASAPIFEPSQENNLFQTSCNLANDLKSVLLSTFVCLIKDESGNCYECRGLLDVGANSNFISKKLVDKLQLKGEKINISVSGINNLSLNIKSKASATILNRDKSFELNLSFLVVPKITEFTPSKSLEINVSSLNNIKLADDKFYEPGPIDFLVGAEYFYELLKPGQISLHDTNLRLQNSVFGYIVSGSLLAKGKAEIHCGLITDNSELEKTLKEFWEIENIERESEISVTKEAEICEEHFLKNYSRTETGKFMVKMPFKEDPSCLGESRKKAEKCLNSLWNRLRREPKLCELYKIFMQEYLHMDHMEEVTEYEEPDVNYYIPHHCVFRPESNTTPLRVVYNASALTSSGKSLNCIQFNGGTIQDDLLSIMLRFRKHKFAFVADIKKMYRMILIDPNQRDLLRILFKAEVNDPVKVYKLCTVTYGTTSAPFLATRTVQQLAKDEGKDFPLASSVLLQDVYMDDVLTGEDNLIKAKDMQQQLISLFDRGGMELHKWSANNQSLLCDEMKESDYSFSKETKTLGILWKPQPDCFGFNLIIEQSEVYTKRAVLSQIARIFDPLGLLGPIITKAKIFLQKLWLLKLDWGDTLPLKENTEWQSFLNSLKFVNLINVPRWILSEQSIRLELHGFADASELAYGAVIYVKSINSYGGSEVKLLISKSRVAPLKFVTIPRLELCAAVLLSKLMRRVLRALKLDVSKTYFWTDSTIVLSWLEKECKELKTFVANRISIIRTLTVAEQWNHVPSKQNPADLISRGMDPVKLQLCELWWSPSFLLQPEMTKCRDSSIETNDLYIRELKSNPSDLLSRGLKTESLLHNEGWWNGPSVLQSDELPETVCECSDPDEDYLPELKSKNSKGDIVLTLNSNKTFFDYIVNRSNRILTVVRILSFLFRFISNCRNPESKRKGPLTSEELSEAEHYLIKQCQFEVFSAEVTAMMSGDNISNKSKILNLSPFLDNKGVMRVGGRLENSQLPYSGKHPIILPSKGKLTEMIVRYYHEKYFHLGPQHLLFQVRQKYWPIRGRNVCRKIVHNCVVCFKVKPKEYSQKMGNLPKERITPDKVFSSTGIDLCGPFLIKNKYQRKGPEIKVYVCIFICLVTKAIHLEIISDLTSQSLIATLKRFISRRGKCHKIFSDNGSNMVGANRALRDLNKLVRDRNESLYAFFAEENIEWSFIPPRSPNWGGLWEANIKAFKYHFKRVAGNSKFSYEELLTLTTQIEAILNSRPLTPLSADVDDLEVLTPAHFLIGRPITAIVEPSLIDFETNRLNVWQRITKSVQTIWKRWSLSYLNGLQQRKKWVVNNENLKIGDMVLIREENLPPCKWLLGRVIALYPGQDNKVRVVDVKTSKGIYKRSINKLSVLPIEN</sequence>
<evidence type="ECO:0000313" key="3">
    <source>
        <dbReference type="EMBL" id="GBM00719.1"/>
    </source>
</evidence>
<dbReference type="Pfam" id="PF18701">
    <property type="entry name" value="DUF5641"/>
    <property type="match status" value="1"/>
</dbReference>
<accession>A0A4Y2C8P4</accession>
<dbReference type="Pfam" id="PF17921">
    <property type="entry name" value="Integrase_H2C2"/>
    <property type="match status" value="1"/>
</dbReference>
<dbReference type="InterPro" id="IPR043502">
    <property type="entry name" value="DNA/RNA_pol_sf"/>
</dbReference>
<dbReference type="InterPro" id="IPR008042">
    <property type="entry name" value="Retrotrans_Pao"/>
</dbReference>
<dbReference type="Gene3D" id="3.30.420.10">
    <property type="entry name" value="Ribonuclease H-like superfamily/Ribonuclease H"/>
    <property type="match status" value="1"/>
</dbReference>
<comment type="caution">
    <text evidence="3">The sequence shown here is derived from an EMBL/GenBank/DDBJ whole genome shotgun (WGS) entry which is preliminary data.</text>
</comment>
<dbReference type="EMBL" id="BGPR01000160">
    <property type="protein sequence ID" value="GBM00719.1"/>
    <property type="molecule type" value="Genomic_DNA"/>
</dbReference>
<dbReference type="GO" id="GO:0071897">
    <property type="term" value="P:DNA biosynthetic process"/>
    <property type="evidence" value="ECO:0007669"/>
    <property type="project" value="UniProtKB-ARBA"/>
</dbReference>
<gene>
    <name evidence="3" type="ORF">AVEN_150890_1</name>
</gene>
<dbReference type="Pfam" id="PF00665">
    <property type="entry name" value="rve"/>
    <property type="match status" value="1"/>
</dbReference>
<evidence type="ECO:0000256" key="1">
    <source>
        <dbReference type="SAM" id="MobiDB-lite"/>
    </source>
</evidence>
<keyword evidence="4" id="KW-1185">Reference proteome</keyword>
<reference evidence="3 4" key="1">
    <citation type="journal article" date="2019" name="Sci. Rep.">
        <title>Orb-weaving spider Araneus ventricosus genome elucidates the spidroin gene catalogue.</title>
        <authorList>
            <person name="Kono N."/>
            <person name="Nakamura H."/>
            <person name="Ohtoshi R."/>
            <person name="Moran D.A.P."/>
            <person name="Shinohara A."/>
            <person name="Yoshida Y."/>
            <person name="Fujiwara M."/>
            <person name="Mori M."/>
            <person name="Tomita M."/>
            <person name="Arakawa K."/>
        </authorList>
    </citation>
    <scope>NUCLEOTIDE SEQUENCE [LARGE SCALE GENOMIC DNA]</scope>
</reference>
<evidence type="ECO:0000259" key="2">
    <source>
        <dbReference type="PROSITE" id="PS50994"/>
    </source>
</evidence>
<dbReference type="InterPro" id="IPR040676">
    <property type="entry name" value="DUF5641"/>
</dbReference>
<proteinExistence type="predicted"/>
<dbReference type="PANTHER" id="PTHR47331:SF1">
    <property type="entry name" value="GAG-LIKE PROTEIN"/>
    <property type="match status" value="1"/>
</dbReference>
<dbReference type="InterPro" id="IPR036397">
    <property type="entry name" value="RNaseH_sf"/>
</dbReference>
<dbReference type="SUPFAM" id="SSF56672">
    <property type="entry name" value="DNA/RNA polymerases"/>
    <property type="match status" value="1"/>
</dbReference>
<evidence type="ECO:0000313" key="4">
    <source>
        <dbReference type="Proteomes" id="UP000499080"/>
    </source>
</evidence>
<dbReference type="Pfam" id="PF05380">
    <property type="entry name" value="Peptidase_A17"/>
    <property type="match status" value="1"/>
</dbReference>
<dbReference type="GO" id="GO:0015074">
    <property type="term" value="P:DNA integration"/>
    <property type="evidence" value="ECO:0007669"/>
    <property type="project" value="InterPro"/>
</dbReference>
<dbReference type="PROSITE" id="PS50994">
    <property type="entry name" value="INTEGRASE"/>
    <property type="match status" value="1"/>
</dbReference>
<dbReference type="Proteomes" id="UP000499080">
    <property type="component" value="Unassembled WGS sequence"/>
</dbReference>
<feature type="domain" description="Integrase catalytic" evidence="2">
    <location>
        <begin position="1471"/>
        <end position="1666"/>
    </location>
</feature>
<dbReference type="PANTHER" id="PTHR47331">
    <property type="entry name" value="PHD-TYPE DOMAIN-CONTAINING PROTEIN"/>
    <property type="match status" value="1"/>
</dbReference>
<organism evidence="3 4">
    <name type="scientific">Araneus ventricosus</name>
    <name type="common">Orbweaver spider</name>
    <name type="synonym">Epeira ventricosa</name>
    <dbReference type="NCBI Taxonomy" id="182803"/>
    <lineage>
        <taxon>Eukaryota</taxon>
        <taxon>Metazoa</taxon>
        <taxon>Ecdysozoa</taxon>
        <taxon>Arthropoda</taxon>
        <taxon>Chelicerata</taxon>
        <taxon>Arachnida</taxon>
        <taxon>Araneae</taxon>
        <taxon>Araneomorphae</taxon>
        <taxon>Entelegynae</taxon>
        <taxon>Araneoidea</taxon>
        <taxon>Araneidae</taxon>
        <taxon>Araneus</taxon>
    </lineage>
</organism>
<dbReference type="InterPro" id="IPR001584">
    <property type="entry name" value="Integrase_cat-core"/>
</dbReference>
<name>A0A4Y2C8P4_ARAVE</name>
<feature type="region of interest" description="Disordered" evidence="1">
    <location>
        <begin position="96"/>
        <end position="115"/>
    </location>
</feature>
<dbReference type="InterPro" id="IPR012337">
    <property type="entry name" value="RNaseH-like_sf"/>
</dbReference>